<dbReference type="GO" id="GO:0080008">
    <property type="term" value="C:Cul4-RING E3 ubiquitin ligase complex"/>
    <property type="evidence" value="ECO:0007669"/>
    <property type="project" value="TreeGrafter"/>
</dbReference>
<dbReference type="SUPFAM" id="SSF50978">
    <property type="entry name" value="WD40 repeat-like"/>
    <property type="match status" value="1"/>
</dbReference>
<reference evidence="5" key="1">
    <citation type="submission" date="2021-06" db="EMBL/GenBank/DDBJ databases">
        <authorList>
            <person name="Kallberg Y."/>
            <person name="Tangrot J."/>
            <person name="Rosling A."/>
        </authorList>
    </citation>
    <scope>NUCLEOTIDE SEQUENCE</scope>
    <source>
        <strain evidence="5">87-6 pot B 2015</strain>
    </source>
</reference>
<dbReference type="Pfam" id="PF00400">
    <property type="entry name" value="WD40"/>
    <property type="match status" value="4"/>
</dbReference>
<dbReference type="SMART" id="SM00320">
    <property type="entry name" value="WD40"/>
    <property type="match status" value="7"/>
</dbReference>
<feature type="compositionally biased region" description="Basic residues" evidence="4">
    <location>
        <begin position="354"/>
        <end position="366"/>
    </location>
</feature>
<evidence type="ECO:0000256" key="1">
    <source>
        <dbReference type="ARBA" id="ARBA00022574"/>
    </source>
</evidence>
<accession>A0A9N9A2E4</accession>
<evidence type="ECO:0000256" key="4">
    <source>
        <dbReference type="SAM" id="MobiDB-lite"/>
    </source>
</evidence>
<dbReference type="GO" id="GO:0005737">
    <property type="term" value="C:cytoplasm"/>
    <property type="evidence" value="ECO:0007669"/>
    <property type="project" value="TreeGrafter"/>
</dbReference>
<proteinExistence type="predicted"/>
<dbReference type="InterPro" id="IPR045151">
    <property type="entry name" value="DCAF8"/>
</dbReference>
<protein>
    <submittedName>
        <fullName evidence="5">14056_t:CDS:1</fullName>
    </submittedName>
</protein>
<evidence type="ECO:0000256" key="3">
    <source>
        <dbReference type="PROSITE-ProRule" id="PRU00221"/>
    </source>
</evidence>
<dbReference type="InterPro" id="IPR001680">
    <property type="entry name" value="WD40_rpt"/>
</dbReference>
<dbReference type="PANTHER" id="PTHR15574">
    <property type="entry name" value="WD REPEAT DOMAIN-CONTAINING FAMILY"/>
    <property type="match status" value="1"/>
</dbReference>
<feature type="repeat" description="WD" evidence="3">
    <location>
        <begin position="499"/>
        <end position="528"/>
    </location>
</feature>
<evidence type="ECO:0000313" key="6">
    <source>
        <dbReference type="Proteomes" id="UP000789375"/>
    </source>
</evidence>
<keyword evidence="2" id="KW-0677">Repeat</keyword>
<sequence length="620" mass="71296">MEYQKIRFGHDSRSHINQLLVQREFYPNQRPYTKAIHSDPYVVKRFNKPESFVGHDGCVNTVEWNETGNDCNLNIWSPFAKPEKPLLHSVPSGHTANIFSAKFMPKTNDRHIVSCSADGIVRFTDLNDFIAYSPSNNWNPSPAFQCHTNMTFEVLPDPNNPYVFFSCADDGRIKRYDLRISKSCDKNCRRHTFLDMNPTRKPKKRDLQNRDKPNDKSDDARSQSESESEQQSERSRINFLPFRHRDVGITAMSIRPDNPIYLAAACGDDTVRIYDRRFIKVPSSGSNIPYHQDSQVYRFLPNAMRQNPDKESSNHHRMTSLKYDPNGGGDLCVSYSSDKVYLIRPGAGLIDKPRKTRKGAVRISRKKERDESEPENKPSDDNVEGESPIKNIVGKGKAKEENSCEERDTIPTSYLFESTIKNKEVDNYDEEVLSDQDNRQPITQKMNDIKDEDDDYDDYMYSSDEDDEEDIDEVHDEDIAMSYTGHLNSRTMIKKAYFFGAKSEYIMSGSDDGRVFIWDKLTGKVINLLKDGDTKVVNCVQPHPYYPILCTSGIDYDVKLWYPKGEENDLSDLEMILKYNEEEARQESAIGRWGGTENQFSLLFALLSELGANVSNIFEE</sequence>
<dbReference type="PANTHER" id="PTHR15574:SF39">
    <property type="entry name" value="DDB1- AND CUL4-ASSOCIATED FACTOR 6"/>
    <property type="match status" value="1"/>
</dbReference>
<feature type="region of interest" description="Disordered" evidence="4">
    <location>
        <begin position="353"/>
        <end position="406"/>
    </location>
</feature>
<feature type="region of interest" description="Disordered" evidence="4">
    <location>
        <begin position="194"/>
        <end position="239"/>
    </location>
</feature>
<keyword evidence="1 3" id="KW-0853">WD repeat</keyword>
<feature type="compositionally biased region" description="Basic and acidic residues" evidence="4">
    <location>
        <begin position="205"/>
        <end position="224"/>
    </location>
</feature>
<name>A0A9N9A2E4_FUNMO</name>
<evidence type="ECO:0000313" key="5">
    <source>
        <dbReference type="EMBL" id="CAG8517153.1"/>
    </source>
</evidence>
<comment type="caution">
    <text evidence="5">The sequence shown here is derived from an EMBL/GenBank/DDBJ whole genome shotgun (WGS) entry which is preliminary data.</text>
</comment>
<dbReference type="Gene3D" id="2.130.10.10">
    <property type="entry name" value="YVTN repeat-like/Quinoprotein amine dehydrogenase"/>
    <property type="match status" value="2"/>
</dbReference>
<feature type="compositionally biased region" description="Basic and acidic residues" evidence="4">
    <location>
        <begin position="367"/>
        <end position="380"/>
    </location>
</feature>
<gene>
    <name evidence="5" type="ORF">FMOSSE_LOCUS4840</name>
</gene>
<dbReference type="EMBL" id="CAJVPP010000853">
    <property type="protein sequence ID" value="CAG8517153.1"/>
    <property type="molecule type" value="Genomic_DNA"/>
</dbReference>
<feature type="compositionally biased region" description="Basic and acidic residues" evidence="4">
    <location>
        <begin position="397"/>
        <end position="406"/>
    </location>
</feature>
<dbReference type="GO" id="GO:0045944">
    <property type="term" value="P:positive regulation of transcription by RNA polymerase II"/>
    <property type="evidence" value="ECO:0007669"/>
    <property type="project" value="TreeGrafter"/>
</dbReference>
<dbReference type="Proteomes" id="UP000789375">
    <property type="component" value="Unassembled WGS sequence"/>
</dbReference>
<keyword evidence="6" id="KW-1185">Reference proteome</keyword>
<dbReference type="InterPro" id="IPR036322">
    <property type="entry name" value="WD40_repeat_dom_sf"/>
</dbReference>
<dbReference type="AlphaFoldDB" id="A0A9N9A2E4"/>
<dbReference type="InterPro" id="IPR015943">
    <property type="entry name" value="WD40/YVTN_repeat-like_dom_sf"/>
</dbReference>
<evidence type="ECO:0000256" key="2">
    <source>
        <dbReference type="ARBA" id="ARBA00022737"/>
    </source>
</evidence>
<dbReference type="PROSITE" id="PS50082">
    <property type="entry name" value="WD_REPEATS_2"/>
    <property type="match status" value="1"/>
</dbReference>
<organism evidence="5 6">
    <name type="scientific">Funneliformis mosseae</name>
    <name type="common">Endomycorrhizal fungus</name>
    <name type="synonym">Glomus mosseae</name>
    <dbReference type="NCBI Taxonomy" id="27381"/>
    <lineage>
        <taxon>Eukaryota</taxon>
        <taxon>Fungi</taxon>
        <taxon>Fungi incertae sedis</taxon>
        <taxon>Mucoromycota</taxon>
        <taxon>Glomeromycotina</taxon>
        <taxon>Glomeromycetes</taxon>
        <taxon>Glomerales</taxon>
        <taxon>Glomeraceae</taxon>
        <taxon>Funneliformis</taxon>
    </lineage>
</organism>